<comment type="caution">
    <text evidence="1">The sequence shown here is derived from an EMBL/GenBank/DDBJ whole genome shotgun (WGS) entry which is preliminary data.</text>
</comment>
<protein>
    <submittedName>
        <fullName evidence="1">Uncharacterized protein</fullName>
    </submittedName>
</protein>
<keyword evidence="2" id="KW-1185">Reference proteome</keyword>
<reference evidence="1 2" key="1">
    <citation type="submission" date="2018-03" db="EMBL/GenBank/DDBJ databases">
        <title>Genome sequence of Clostridium vincentii DSM 10228.</title>
        <authorList>
            <person name="Poehlein A."/>
            <person name="Daniel R."/>
        </authorList>
    </citation>
    <scope>NUCLEOTIDE SEQUENCE [LARGE SCALE GENOMIC DNA]</scope>
    <source>
        <strain evidence="1 2">DSM 10228</strain>
    </source>
</reference>
<dbReference type="Proteomes" id="UP000239471">
    <property type="component" value="Unassembled WGS sequence"/>
</dbReference>
<dbReference type="AlphaFoldDB" id="A0A2T0BDR5"/>
<accession>A0A2T0BDR5</accession>
<gene>
    <name evidence="1" type="ORF">CLVI_20700</name>
</gene>
<name>A0A2T0BDR5_9CLOT</name>
<organism evidence="1 2">
    <name type="scientific">Clostridium vincentii</name>
    <dbReference type="NCBI Taxonomy" id="52704"/>
    <lineage>
        <taxon>Bacteria</taxon>
        <taxon>Bacillati</taxon>
        <taxon>Bacillota</taxon>
        <taxon>Clostridia</taxon>
        <taxon>Eubacteriales</taxon>
        <taxon>Clostridiaceae</taxon>
        <taxon>Clostridium</taxon>
    </lineage>
</organism>
<evidence type="ECO:0000313" key="2">
    <source>
        <dbReference type="Proteomes" id="UP000239471"/>
    </source>
</evidence>
<proteinExistence type="predicted"/>
<evidence type="ECO:0000313" key="1">
    <source>
        <dbReference type="EMBL" id="PRR82005.1"/>
    </source>
</evidence>
<sequence length="92" mass="10778">MFCKNLNEGVVVLNTSGINRSYMAKNLKSEEFINRVVDILSREFENNEVKLEKRDKNNFKISLDKYEVKMTKGLLDKLKSPYGIDKFILEEL</sequence>
<dbReference type="EMBL" id="PVXQ01000021">
    <property type="protein sequence ID" value="PRR82005.1"/>
    <property type="molecule type" value="Genomic_DNA"/>
</dbReference>